<dbReference type="SMART" id="SM01321">
    <property type="entry name" value="Y1_Tnp"/>
    <property type="match status" value="1"/>
</dbReference>
<protein>
    <recommendedName>
        <fullName evidence="1">Transposase IS200-like domain-containing protein</fullName>
    </recommendedName>
</protein>
<dbReference type="SUPFAM" id="SSF143422">
    <property type="entry name" value="Transposase IS200-like"/>
    <property type="match status" value="1"/>
</dbReference>
<dbReference type="RefSeq" id="WP_188616483.1">
    <property type="nucleotide sequence ID" value="NZ_BMLV01000001.1"/>
</dbReference>
<dbReference type="InterPro" id="IPR002686">
    <property type="entry name" value="Transposase_17"/>
</dbReference>
<sequence length="211" mass="24783">MYHYRKEGYQRRSIRLQGYDYSQEGWYFITICCQDRAHLFGEIINGEMILNEAGQMIESEWLKLKIRFPNIHCHEYVIMPDHFHAILEIIVGTTTIKNTEKLDNETVGSTLVVDHIDGQPQGVAPTTTTTTTTTKTVTVGDIIGAFKSITTVEYIRGVKSLGWPPFNKRLWQRNYYEHIIRNDLAFWRITEYIKNNPKSWEEHQISKKRKK</sequence>
<dbReference type="PANTHER" id="PTHR36966:SF1">
    <property type="entry name" value="REP-ASSOCIATED TYROSINE TRANSPOSASE"/>
    <property type="match status" value="1"/>
</dbReference>
<feature type="domain" description="Transposase IS200-like" evidence="1">
    <location>
        <begin position="22"/>
        <end position="196"/>
    </location>
</feature>
<dbReference type="InterPro" id="IPR036515">
    <property type="entry name" value="Transposase_17_sf"/>
</dbReference>
<dbReference type="PANTHER" id="PTHR36966">
    <property type="entry name" value="REP-ASSOCIATED TYROSINE TRANSPOSASE"/>
    <property type="match status" value="1"/>
</dbReference>
<organism evidence="2 3">
    <name type="scientific">Cloacibacterium rupense</name>
    <dbReference type="NCBI Taxonomy" id="517423"/>
    <lineage>
        <taxon>Bacteria</taxon>
        <taxon>Pseudomonadati</taxon>
        <taxon>Bacteroidota</taxon>
        <taxon>Flavobacteriia</taxon>
        <taxon>Flavobacteriales</taxon>
        <taxon>Weeksellaceae</taxon>
    </lineage>
</organism>
<evidence type="ECO:0000259" key="1">
    <source>
        <dbReference type="SMART" id="SM01321"/>
    </source>
</evidence>
<name>A0ABQ2NHU8_9FLAO</name>
<comment type="caution">
    <text evidence="2">The sequence shown here is derived from an EMBL/GenBank/DDBJ whole genome shotgun (WGS) entry which is preliminary data.</text>
</comment>
<dbReference type="EMBL" id="BMLV01000001">
    <property type="protein sequence ID" value="GGP02036.1"/>
    <property type="molecule type" value="Genomic_DNA"/>
</dbReference>
<gene>
    <name evidence="2" type="ORF">GCM10010992_04810</name>
</gene>
<reference evidence="3" key="1">
    <citation type="journal article" date="2019" name="Int. J. Syst. Evol. Microbiol.">
        <title>The Global Catalogue of Microorganisms (GCM) 10K type strain sequencing project: providing services to taxonomists for standard genome sequencing and annotation.</title>
        <authorList>
            <consortium name="The Broad Institute Genomics Platform"/>
            <consortium name="The Broad Institute Genome Sequencing Center for Infectious Disease"/>
            <person name="Wu L."/>
            <person name="Ma J."/>
        </authorList>
    </citation>
    <scope>NUCLEOTIDE SEQUENCE [LARGE SCALE GENOMIC DNA]</scope>
    <source>
        <strain evidence="3">CGMCC 1.7656</strain>
    </source>
</reference>
<proteinExistence type="predicted"/>
<accession>A0ABQ2NHU8</accession>
<evidence type="ECO:0000313" key="3">
    <source>
        <dbReference type="Proteomes" id="UP000620064"/>
    </source>
</evidence>
<keyword evidence="3" id="KW-1185">Reference proteome</keyword>
<dbReference type="InterPro" id="IPR052715">
    <property type="entry name" value="RAYT_transposase"/>
</dbReference>
<dbReference type="Proteomes" id="UP000620064">
    <property type="component" value="Unassembled WGS sequence"/>
</dbReference>
<dbReference type="Gene3D" id="3.30.70.1290">
    <property type="entry name" value="Transposase IS200-like"/>
    <property type="match status" value="1"/>
</dbReference>
<evidence type="ECO:0000313" key="2">
    <source>
        <dbReference type="EMBL" id="GGP02036.1"/>
    </source>
</evidence>